<dbReference type="AlphaFoldDB" id="A0A162RL20"/>
<dbReference type="Pfam" id="PF20769">
    <property type="entry name" value="YPEB_N"/>
    <property type="match status" value="1"/>
</dbReference>
<dbReference type="OrthoDB" id="2372097at2"/>
<dbReference type="EMBL" id="LWAE01000006">
    <property type="protein sequence ID" value="KZL90064.1"/>
    <property type="molecule type" value="Genomic_DNA"/>
</dbReference>
<feature type="domain" description="PepSY" evidence="2">
    <location>
        <begin position="384"/>
        <end position="441"/>
    </location>
</feature>
<feature type="transmembrane region" description="Helical" evidence="1">
    <location>
        <begin position="7"/>
        <end position="30"/>
    </location>
</feature>
<dbReference type="Proteomes" id="UP000076603">
    <property type="component" value="Unassembled WGS sequence"/>
</dbReference>
<keyword evidence="1" id="KW-0472">Membrane</keyword>
<evidence type="ECO:0000256" key="1">
    <source>
        <dbReference type="SAM" id="Phobius"/>
    </source>
</evidence>
<keyword evidence="6" id="KW-1185">Reference proteome</keyword>
<name>A0A162RL20_9CLOT</name>
<dbReference type="PATRIC" id="fig|1121326.3.peg.4612"/>
<dbReference type="GO" id="GO:0009847">
    <property type="term" value="P:spore germination"/>
    <property type="evidence" value="ECO:0007669"/>
    <property type="project" value="InterPro"/>
</dbReference>
<evidence type="ECO:0000313" key="5">
    <source>
        <dbReference type="EMBL" id="KZL90064.1"/>
    </source>
</evidence>
<dbReference type="Pfam" id="PF03413">
    <property type="entry name" value="PepSY"/>
    <property type="match status" value="1"/>
</dbReference>
<keyword evidence="1" id="KW-0812">Transmembrane</keyword>
<dbReference type="InterPro" id="IPR014239">
    <property type="entry name" value="YpeB_PepSY1-2"/>
</dbReference>
<dbReference type="STRING" id="1121326.CLMAG_45500"/>
<protein>
    <submittedName>
        <fullName evidence="5">Sporulation protein YpeB</fullName>
    </submittedName>
</protein>
<dbReference type="InterPro" id="IPR048402">
    <property type="entry name" value="YpeB_N"/>
</dbReference>
<reference evidence="5 6" key="1">
    <citation type="submission" date="2016-04" db="EMBL/GenBank/DDBJ databases">
        <title>Genome sequence of Clostridium magnum DSM 2767.</title>
        <authorList>
            <person name="Poehlein A."/>
            <person name="Uhlig R."/>
            <person name="Fischer R."/>
            <person name="Bahl H."/>
            <person name="Daniel R."/>
        </authorList>
    </citation>
    <scope>NUCLEOTIDE SEQUENCE [LARGE SCALE GENOMIC DNA]</scope>
    <source>
        <strain evidence="5 6">DSM 2767</strain>
    </source>
</reference>
<feature type="domain" description="Sporulation protein YpeB N-terminal" evidence="4">
    <location>
        <begin position="31"/>
        <end position="166"/>
    </location>
</feature>
<proteinExistence type="predicted"/>
<evidence type="ECO:0000259" key="4">
    <source>
        <dbReference type="Pfam" id="PF20769"/>
    </source>
</evidence>
<sequence length="457" mass="51563">MKIARKRIIYTALVTLIVVFTSTFAILMTLERTDYRNYLQAEYSKSMYDLIDSVQNIRVNLGKAAIVGSREQSIIVFEEIFRNASMANDKLHSLPISQQTIGDTGKFLSQVGDFCYTLGKVSSEGRNLSDADYASIDRLKNESFTLEQQLKNVSSDINEGRVRWGEIRKKVTGVLASGKEQPLAEKFQGIQKQVVQYPALIYDGPFSDNILEIKPKISSQKEVSQKQAEETARVVIGNDKIESIQLEASQGKEKISSFRFSVAMKGRTDKNQRVICQISKPGGKVLYLLNDRQIGSPKIDVKKAIDIGTNYLKNIGYNNMTPTYSLNYENNIAVVNYVYKQKDYMIYPDQIKLKVALDDGSIIGIESEKYLTSHEENRNIPAAKITADQAKQRVGKRLDISSVRMAIVPTETNKEVLCYEFSGSYKDDSYIVYINAETGYEQRIVQIINTPNGQLTM</sequence>
<organism evidence="5 6">
    <name type="scientific">Clostridium magnum DSM 2767</name>
    <dbReference type="NCBI Taxonomy" id="1121326"/>
    <lineage>
        <taxon>Bacteria</taxon>
        <taxon>Bacillati</taxon>
        <taxon>Bacillota</taxon>
        <taxon>Clostridia</taxon>
        <taxon>Eubacteriales</taxon>
        <taxon>Clostridiaceae</taxon>
        <taxon>Clostridium</taxon>
    </lineage>
</organism>
<evidence type="ECO:0000259" key="2">
    <source>
        <dbReference type="Pfam" id="PF03413"/>
    </source>
</evidence>
<dbReference type="Pfam" id="PF14620">
    <property type="entry name" value="YPEB_PepSY1-2"/>
    <property type="match status" value="1"/>
</dbReference>
<comment type="caution">
    <text evidence="5">The sequence shown here is derived from an EMBL/GenBank/DDBJ whole genome shotgun (WGS) entry which is preliminary data.</text>
</comment>
<evidence type="ECO:0000259" key="3">
    <source>
        <dbReference type="Pfam" id="PF14620"/>
    </source>
</evidence>
<gene>
    <name evidence="5" type="primary">ypeB</name>
    <name evidence="5" type="ORF">CLMAG_45500</name>
</gene>
<feature type="domain" description="Sporulation protein YpeB PepSY1 and PepSY2" evidence="3">
    <location>
        <begin position="185"/>
        <end position="381"/>
    </location>
</feature>
<accession>A0A162RL20</accession>
<dbReference type="RefSeq" id="WP_066627400.1">
    <property type="nucleotide sequence ID" value="NZ_FQXL01000006.1"/>
</dbReference>
<dbReference type="NCBIfam" id="TIGR02889">
    <property type="entry name" value="spore_YpeB"/>
    <property type="match status" value="1"/>
</dbReference>
<evidence type="ECO:0000313" key="6">
    <source>
        <dbReference type="Proteomes" id="UP000076603"/>
    </source>
</evidence>
<dbReference type="InterPro" id="IPR025711">
    <property type="entry name" value="PepSY"/>
</dbReference>
<keyword evidence="1" id="KW-1133">Transmembrane helix</keyword>